<accession>A0A564FSY4</accession>
<dbReference type="Proteomes" id="UP000401717">
    <property type="component" value="Unassembled WGS sequence"/>
</dbReference>
<gene>
    <name evidence="1" type="ORF">IFDJLNFL_3356</name>
    <name evidence="2" type="ORF">MTDSW087_00926</name>
</gene>
<protein>
    <submittedName>
        <fullName evidence="2">Uncharacterized protein</fullName>
    </submittedName>
</protein>
<keyword evidence="4" id="KW-1185">Reference proteome</keyword>
<dbReference type="EMBL" id="CABFVH010000003">
    <property type="protein sequence ID" value="VUF11249.1"/>
    <property type="molecule type" value="Genomic_DNA"/>
</dbReference>
<reference evidence="1" key="2">
    <citation type="journal article" date="2021" name="Front. Microbiol.">
        <title>Comprehensive Comparative Genomics and Phenotyping of Methylobacterium Species.</title>
        <authorList>
            <person name="Alessa O."/>
            <person name="Ogura Y."/>
            <person name="Fujitani Y."/>
            <person name="Takami H."/>
            <person name="Hayashi T."/>
            <person name="Sahin N."/>
            <person name="Tani A."/>
        </authorList>
    </citation>
    <scope>NUCLEOTIDE SEQUENCE</scope>
    <source>
        <strain evidence="1">DSM 22415</strain>
    </source>
</reference>
<organism evidence="2 3">
    <name type="scientific">Methylobacterium dankookense</name>
    <dbReference type="NCBI Taxonomy" id="560405"/>
    <lineage>
        <taxon>Bacteria</taxon>
        <taxon>Pseudomonadati</taxon>
        <taxon>Pseudomonadota</taxon>
        <taxon>Alphaproteobacteria</taxon>
        <taxon>Hyphomicrobiales</taxon>
        <taxon>Methylobacteriaceae</taxon>
        <taxon>Methylobacterium</taxon>
    </lineage>
</organism>
<reference evidence="1" key="3">
    <citation type="submission" date="2021-08" db="EMBL/GenBank/DDBJ databases">
        <authorList>
            <person name="Tani A."/>
            <person name="Ola A."/>
            <person name="Ogura Y."/>
            <person name="Katsura K."/>
            <person name="Hayashi T."/>
        </authorList>
    </citation>
    <scope>NUCLEOTIDE SEQUENCE</scope>
    <source>
        <strain evidence="1">DSM 22415</strain>
    </source>
</reference>
<reference evidence="2 3" key="1">
    <citation type="submission" date="2019-06" db="EMBL/GenBank/DDBJ databases">
        <authorList>
            <person name="Rodrigo-Torres L."/>
            <person name="Arahal R. D."/>
            <person name="Lucena T."/>
        </authorList>
    </citation>
    <scope>NUCLEOTIDE SEQUENCE [LARGE SCALE GENOMIC DNA]</scope>
    <source>
        <strain evidence="2 3">SW08-7</strain>
    </source>
</reference>
<evidence type="ECO:0000313" key="3">
    <source>
        <dbReference type="Proteomes" id="UP000401717"/>
    </source>
</evidence>
<proteinExistence type="predicted"/>
<dbReference type="RefSeq" id="WP_144760755.1">
    <property type="nucleotide sequence ID" value="NZ_BPQI01000102.1"/>
</dbReference>
<evidence type="ECO:0000313" key="2">
    <source>
        <dbReference type="EMBL" id="VUF11249.1"/>
    </source>
</evidence>
<sequence>MKFLANYERRFLTGISKAMGGVASYAWSVSSWADYRIKDALRNETHPSDQAAIDAMIGVYKDQRFKAMPPDPRAIDPAQARSIRERLEDKYYYQWRATRADAQLIDALYAGCAQSNGDRYTLCVETIFLDDKGHSPPLRWRPWGSCDEFKRYYYVTACSVTVRPFITSYDDAVRLLGSLLPGWGYSLRYAAGRSAVRLERGSETGPWKEGYPALALVTAILDRLEKFPEEAPDWRSI</sequence>
<name>A0A564FSY4_9HYPH</name>
<dbReference type="OrthoDB" id="7992557at2"/>
<dbReference type="AlphaFoldDB" id="A0A564FSY4"/>
<dbReference type="Proteomes" id="UP001055303">
    <property type="component" value="Unassembled WGS sequence"/>
</dbReference>
<evidence type="ECO:0000313" key="4">
    <source>
        <dbReference type="Proteomes" id="UP001055303"/>
    </source>
</evidence>
<dbReference type="EMBL" id="BPQI01000102">
    <property type="protein sequence ID" value="GJD57455.1"/>
    <property type="molecule type" value="Genomic_DNA"/>
</dbReference>
<evidence type="ECO:0000313" key="1">
    <source>
        <dbReference type="EMBL" id="GJD57455.1"/>
    </source>
</evidence>